<organism evidence="2 3">
    <name type="scientific">Zasmidium cellare ATCC 36951</name>
    <dbReference type="NCBI Taxonomy" id="1080233"/>
    <lineage>
        <taxon>Eukaryota</taxon>
        <taxon>Fungi</taxon>
        <taxon>Dikarya</taxon>
        <taxon>Ascomycota</taxon>
        <taxon>Pezizomycotina</taxon>
        <taxon>Dothideomycetes</taxon>
        <taxon>Dothideomycetidae</taxon>
        <taxon>Mycosphaerellales</taxon>
        <taxon>Mycosphaerellaceae</taxon>
        <taxon>Zasmidium</taxon>
    </lineage>
</organism>
<accession>A0A6A6CN39</accession>
<proteinExistence type="predicted"/>
<reference evidence="2" key="1">
    <citation type="journal article" date="2020" name="Stud. Mycol.">
        <title>101 Dothideomycetes genomes: a test case for predicting lifestyles and emergence of pathogens.</title>
        <authorList>
            <person name="Haridas S."/>
            <person name="Albert R."/>
            <person name="Binder M."/>
            <person name="Bloem J."/>
            <person name="Labutti K."/>
            <person name="Salamov A."/>
            <person name="Andreopoulos B."/>
            <person name="Baker S."/>
            <person name="Barry K."/>
            <person name="Bills G."/>
            <person name="Bluhm B."/>
            <person name="Cannon C."/>
            <person name="Castanera R."/>
            <person name="Culley D."/>
            <person name="Daum C."/>
            <person name="Ezra D."/>
            <person name="Gonzalez J."/>
            <person name="Henrissat B."/>
            <person name="Kuo A."/>
            <person name="Liang C."/>
            <person name="Lipzen A."/>
            <person name="Lutzoni F."/>
            <person name="Magnuson J."/>
            <person name="Mondo S."/>
            <person name="Nolan M."/>
            <person name="Ohm R."/>
            <person name="Pangilinan J."/>
            <person name="Park H.-J."/>
            <person name="Ramirez L."/>
            <person name="Alfaro M."/>
            <person name="Sun H."/>
            <person name="Tritt A."/>
            <person name="Yoshinaga Y."/>
            <person name="Zwiers L.-H."/>
            <person name="Turgeon B."/>
            <person name="Goodwin S."/>
            <person name="Spatafora J."/>
            <person name="Crous P."/>
            <person name="Grigoriev I."/>
        </authorList>
    </citation>
    <scope>NUCLEOTIDE SEQUENCE</scope>
    <source>
        <strain evidence="2">ATCC 36951</strain>
    </source>
</reference>
<evidence type="ECO:0000313" key="3">
    <source>
        <dbReference type="Proteomes" id="UP000799537"/>
    </source>
</evidence>
<name>A0A6A6CN39_ZASCE</name>
<protein>
    <recommendedName>
        <fullName evidence="1">PRISE-like Rossmann-fold domain-containing protein</fullName>
    </recommendedName>
</protein>
<dbReference type="Gene3D" id="3.40.50.720">
    <property type="entry name" value="NAD(P)-binding Rossmann-like Domain"/>
    <property type="match status" value="1"/>
</dbReference>
<dbReference type="EMBL" id="ML993595">
    <property type="protein sequence ID" value="KAF2166866.1"/>
    <property type="molecule type" value="Genomic_DNA"/>
</dbReference>
<evidence type="ECO:0000313" key="2">
    <source>
        <dbReference type="EMBL" id="KAF2166866.1"/>
    </source>
</evidence>
<gene>
    <name evidence="2" type="ORF">M409DRAFT_66415</name>
</gene>
<dbReference type="OrthoDB" id="1731983at2759"/>
<dbReference type="PANTHER" id="PTHR32487">
    <property type="entry name" value="3-OXO-DELTA(4,5)-STEROID 5-BETA-REDUCTASE"/>
    <property type="match status" value="1"/>
</dbReference>
<feature type="domain" description="PRISE-like Rossmann-fold" evidence="1">
    <location>
        <begin position="29"/>
        <end position="320"/>
    </location>
</feature>
<dbReference type="SUPFAM" id="SSF51735">
    <property type="entry name" value="NAD(P)-binding Rossmann-fold domains"/>
    <property type="match status" value="1"/>
</dbReference>
<dbReference type="AlphaFoldDB" id="A0A6A6CN39"/>
<dbReference type="RefSeq" id="XP_033667755.1">
    <property type="nucleotide sequence ID" value="XM_033816929.1"/>
</dbReference>
<dbReference type="GeneID" id="54570201"/>
<keyword evidence="3" id="KW-1185">Reference proteome</keyword>
<dbReference type="Pfam" id="PF22917">
    <property type="entry name" value="PRISE"/>
    <property type="match status" value="1"/>
</dbReference>
<dbReference type="Proteomes" id="UP000799537">
    <property type="component" value="Unassembled WGS sequence"/>
</dbReference>
<dbReference type="InterPro" id="IPR055222">
    <property type="entry name" value="PRISE-like_Rossmann-fold"/>
</dbReference>
<dbReference type="PANTHER" id="PTHR32487:SF29">
    <property type="entry name" value="NAD-DEPENDENT EPIMERASE_DEHYDRATASE DOMAIN-CONTAINING PROTEIN"/>
    <property type="match status" value="1"/>
</dbReference>
<dbReference type="InterPro" id="IPR036291">
    <property type="entry name" value="NAD(P)-bd_dom_sf"/>
</dbReference>
<sequence>MGSKNHPLQDHGIYHNLPTFDPSITNLHAIITGANGISGFHTMRALLESPHRWTKIYALSRKPPPKEMLALLTPDQRSRIHHVAVDFLSPPSEIAKALREANIQASHIFFYSYLQPKPDPSAPKSHTWSNASELVSVNKTLLENFLLALREVGMKPTRFLLQTGAKTYGVHIGRHRTPACESDPQPQHLEPNFYYPQEELLFEYVNSVPGCAWNVVSPAWIIGAVTTAQINGFQPWAVYAAVQGRKGEGVRFPSDWGVWQDERCHASARLTGYLSEWVVLEEKCADQRFNAQDTAPVSWDRFFGELGRWYGAKGVEGPSEAFEVMVAGKGGEDAPMGYGPPVEHRYSFKLVDWAKENENRAVWEEMMRESAGRLTFNPFDDPEENFQMGDAVLIPMATLNMNKARRMGWTGYVDTIESIFEMYRENARLGLLPEMVVDEPRPLI</sequence>
<evidence type="ECO:0000259" key="1">
    <source>
        <dbReference type="Pfam" id="PF22917"/>
    </source>
</evidence>